<evidence type="ECO:0000313" key="4">
    <source>
        <dbReference type="Proteomes" id="UP000015101"/>
    </source>
</evidence>
<gene>
    <name evidence="3" type="primary">20205730</name>
    <name evidence="2" type="ORF">HELRODRAFT_176158</name>
</gene>
<dbReference type="EnsemblMetazoa" id="HelroT176158">
    <property type="protein sequence ID" value="HelroP176158"/>
    <property type="gene ID" value="HelroG176158"/>
</dbReference>
<dbReference type="EMBL" id="KB096983">
    <property type="protein sequence ID" value="ESO00293.1"/>
    <property type="molecule type" value="Genomic_DNA"/>
</dbReference>
<reference evidence="4" key="1">
    <citation type="submission" date="2012-12" db="EMBL/GenBank/DDBJ databases">
        <authorList>
            <person name="Hellsten U."/>
            <person name="Grimwood J."/>
            <person name="Chapman J.A."/>
            <person name="Shapiro H."/>
            <person name="Aerts A."/>
            <person name="Otillar R.P."/>
            <person name="Terry A.Y."/>
            <person name="Boore J.L."/>
            <person name="Simakov O."/>
            <person name="Marletaz F."/>
            <person name="Cho S.-J."/>
            <person name="Edsinger-Gonzales E."/>
            <person name="Havlak P."/>
            <person name="Kuo D.-H."/>
            <person name="Larsson T."/>
            <person name="Lv J."/>
            <person name="Arendt D."/>
            <person name="Savage R."/>
            <person name="Osoegawa K."/>
            <person name="de Jong P."/>
            <person name="Lindberg D.R."/>
            <person name="Seaver E.C."/>
            <person name="Weisblat D.A."/>
            <person name="Putnam N.H."/>
            <person name="Grigoriev I.V."/>
            <person name="Rokhsar D.S."/>
        </authorList>
    </citation>
    <scope>NUCLEOTIDE SEQUENCE</scope>
</reference>
<keyword evidence="4" id="KW-1185">Reference proteome</keyword>
<dbReference type="HOGENOM" id="CLU_1867317_0_0_1"/>
<dbReference type="RefSeq" id="XP_009021727.1">
    <property type="nucleotide sequence ID" value="XM_009023479.1"/>
</dbReference>
<name>T1FA81_HELRO</name>
<accession>T1FA81</accession>
<feature type="domain" description="HTH psq-type" evidence="1">
    <location>
        <begin position="17"/>
        <end position="53"/>
    </location>
</feature>
<dbReference type="GO" id="GO:0003677">
    <property type="term" value="F:DNA binding"/>
    <property type="evidence" value="ECO:0007669"/>
    <property type="project" value="InterPro"/>
</dbReference>
<dbReference type="EMBL" id="AMQM01005563">
    <property type="status" value="NOT_ANNOTATED_CDS"/>
    <property type="molecule type" value="Genomic_DNA"/>
</dbReference>
<evidence type="ECO:0000259" key="1">
    <source>
        <dbReference type="Pfam" id="PF05225"/>
    </source>
</evidence>
<dbReference type="GeneID" id="20205730"/>
<organism evidence="3 4">
    <name type="scientific">Helobdella robusta</name>
    <name type="common">Californian leech</name>
    <dbReference type="NCBI Taxonomy" id="6412"/>
    <lineage>
        <taxon>Eukaryota</taxon>
        <taxon>Metazoa</taxon>
        <taxon>Spiralia</taxon>
        <taxon>Lophotrochozoa</taxon>
        <taxon>Annelida</taxon>
        <taxon>Clitellata</taxon>
        <taxon>Hirudinea</taxon>
        <taxon>Rhynchobdellida</taxon>
        <taxon>Glossiphoniidae</taxon>
        <taxon>Helobdella</taxon>
    </lineage>
</organism>
<sequence length="137" mass="15490">MVRSRQRTTNRGSTSSDIMLVAVKEVLDGKMSLRAISRKHNIDHTTLIRYYKKYNNAPNSALSTFRVGYSVKQVGAIVLQERGQMVTWLLQLMHWGTVPAAFVFPRVHYKDNFIRGGPPGSLGLAHPSGWMTEINFL</sequence>
<protein>
    <recommendedName>
        <fullName evidence="1">HTH psq-type domain-containing protein</fullName>
    </recommendedName>
</protein>
<dbReference type="SUPFAM" id="SSF46689">
    <property type="entry name" value="Homeodomain-like"/>
    <property type="match status" value="1"/>
</dbReference>
<dbReference type="InterPro" id="IPR007889">
    <property type="entry name" value="HTH_Psq"/>
</dbReference>
<dbReference type="Proteomes" id="UP000015101">
    <property type="component" value="Unassembled WGS sequence"/>
</dbReference>
<dbReference type="KEGG" id="hro:HELRODRAFT_176158"/>
<dbReference type="CTD" id="20205730"/>
<reference evidence="2 4" key="2">
    <citation type="journal article" date="2013" name="Nature">
        <title>Insights into bilaterian evolution from three spiralian genomes.</title>
        <authorList>
            <person name="Simakov O."/>
            <person name="Marletaz F."/>
            <person name="Cho S.J."/>
            <person name="Edsinger-Gonzales E."/>
            <person name="Havlak P."/>
            <person name="Hellsten U."/>
            <person name="Kuo D.H."/>
            <person name="Larsson T."/>
            <person name="Lv J."/>
            <person name="Arendt D."/>
            <person name="Savage R."/>
            <person name="Osoegawa K."/>
            <person name="de Jong P."/>
            <person name="Grimwood J."/>
            <person name="Chapman J.A."/>
            <person name="Shapiro H."/>
            <person name="Aerts A."/>
            <person name="Otillar R.P."/>
            <person name="Terry A.Y."/>
            <person name="Boore J.L."/>
            <person name="Grigoriev I.V."/>
            <person name="Lindberg D.R."/>
            <person name="Seaver E.C."/>
            <person name="Weisblat D.A."/>
            <person name="Putnam N.H."/>
            <person name="Rokhsar D.S."/>
        </authorList>
    </citation>
    <scope>NUCLEOTIDE SEQUENCE</scope>
</reference>
<evidence type="ECO:0000313" key="2">
    <source>
        <dbReference type="EMBL" id="ESO00293.1"/>
    </source>
</evidence>
<dbReference type="InterPro" id="IPR009057">
    <property type="entry name" value="Homeodomain-like_sf"/>
</dbReference>
<dbReference type="OrthoDB" id="6145086at2759"/>
<reference evidence="3" key="3">
    <citation type="submission" date="2015-06" db="UniProtKB">
        <authorList>
            <consortium name="EnsemblMetazoa"/>
        </authorList>
    </citation>
    <scope>IDENTIFICATION</scope>
</reference>
<proteinExistence type="predicted"/>
<evidence type="ECO:0000313" key="3">
    <source>
        <dbReference type="EnsemblMetazoa" id="HelroP176158"/>
    </source>
</evidence>
<dbReference type="Pfam" id="PF05225">
    <property type="entry name" value="HTH_psq"/>
    <property type="match status" value="1"/>
</dbReference>
<dbReference type="AlphaFoldDB" id="T1FA81"/>
<dbReference type="InParanoid" id="T1FA81"/>